<gene>
    <name evidence="1" type="ORF">SAMN05216550_103231</name>
</gene>
<evidence type="ECO:0000313" key="2">
    <source>
        <dbReference type="Proteomes" id="UP000183529"/>
    </source>
</evidence>
<dbReference type="EMBL" id="FNZM01000003">
    <property type="protein sequence ID" value="SEJ22655.1"/>
    <property type="molecule type" value="Genomic_DNA"/>
</dbReference>
<dbReference type="Proteomes" id="UP000183529">
    <property type="component" value="Unassembled WGS sequence"/>
</dbReference>
<proteinExistence type="predicted"/>
<evidence type="ECO:0000313" key="1">
    <source>
        <dbReference type="EMBL" id="SEJ22655.1"/>
    </source>
</evidence>
<reference evidence="1 2" key="1">
    <citation type="submission" date="2016-10" db="EMBL/GenBank/DDBJ databases">
        <authorList>
            <person name="Varghese N."/>
            <person name="Submissions S."/>
        </authorList>
    </citation>
    <scope>NUCLEOTIDE SEQUENCE [LARGE SCALE GENOMIC DNA]</scope>
    <source>
        <strain evidence="1 2">LMG 22274</strain>
    </source>
</reference>
<comment type="caution">
    <text evidence="1">The sequence shown here is derived from an EMBL/GenBank/DDBJ whole genome shotgun (WGS) entry which is preliminary data.</text>
</comment>
<dbReference type="AlphaFoldDB" id="A0AAQ1JSU2"/>
<organism evidence="1 2">
    <name type="scientific">Paraburkholderia tropica</name>
    <dbReference type="NCBI Taxonomy" id="92647"/>
    <lineage>
        <taxon>Bacteria</taxon>
        <taxon>Pseudomonadati</taxon>
        <taxon>Pseudomonadota</taxon>
        <taxon>Betaproteobacteria</taxon>
        <taxon>Burkholderiales</taxon>
        <taxon>Burkholderiaceae</taxon>
        <taxon>Paraburkholderia</taxon>
    </lineage>
</organism>
<accession>A0AAQ1JSU2</accession>
<sequence length="118" mass="12110">MLSLGISTGTSAACAINTQSALFAPAAASAIATQTDVADKLAPAAPITPIPPPAPITPTPGHFASLSADGVRRTLAALDTRPAARPPDYGMLWTDTIDDADRRAVAVIHRTTIERAPQ</sequence>
<name>A0AAQ1JSU2_9BURK</name>
<protein>
    <submittedName>
        <fullName evidence="1">Uncharacterized protein</fullName>
    </submittedName>
</protein>